<evidence type="ECO:0000313" key="11">
    <source>
        <dbReference type="Proteomes" id="UP000191901"/>
    </source>
</evidence>
<dbReference type="InterPro" id="IPR004358">
    <property type="entry name" value="Sig_transdc_His_kin-like_C"/>
</dbReference>
<evidence type="ECO:0000256" key="1">
    <source>
        <dbReference type="ARBA" id="ARBA00000085"/>
    </source>
</evidence>
<evidence type="ECO:0000256" key="5">
    <source>
        <dbReference type="ARBA" id="ARBA00022777"/>
    </source>
</evidence>
<dbReference type="STRING" id="1641165.XM38_06105"/>
<keyword evidence="4 10" id="KW-0808">Transferase</keyword>
<dbReference type="InterPro" id="IPR003661">
    <property type="entry name" value="HisK_dim/P_dom"/>
</dbReference>
<evidence type="ECO:0000256" key="7">
    <source>
        <dbReference type="ARBA" id="ARBA00023136"/>
    </source>
</evidence>
<dbReference type="PANTHER" id="PTHR45453">
    <property type="entry name" value="PHOSPHATE REGULON SENSOR PROTEIN PHOR"/>
    <property type="match status" value="1"/>
</dbReference>
<accession>A0A1Z3HMK4</accession>
<dbReference type="SMART" id="SM00388">
    <property type="entry name" value="HisKA"/>
    <property type="match status" value="1"/>
</dbReference>
<dbReference type="InterPro" id="IPR000014">
    <property type="entry name" value="PAS"/>
</dbReference>
<organism evidence="10 11">
    <name type="scientific">Halomicronema hongdechloris C2206</name>
    <dbReference type="NCBI Taxonomy" id="1641165"/>
    <lineage>
        <taxon>Bacteria</taxon>
        <taxon>Bacillati</taxon>
        <taxon>Cyanobacteriota</taxon>
        <taxon>Cyanophyceae</taxon>
        <taxon>Nodosilineales</taxon>
        <taxon>Nodosilineaceae</taxon>
        <taxon>Halomicronema</taxon>
    </lineage>
</organism>
<dbReference type="GO" id="GO:0000155">
    <property type="term" value="F:phosphorelay sensor kinase activity"/>
    <property type="evidence" value="ECO:0007669"/>
    <property type="project" value="InterPro"/>
</dbReference>
<dbReference type="SUPFAM" id="SSF55874">
    <property type="entry name" value="ATPase domain of HSP90 chaperone/DNA topoisomerase II/histidine kinase"/>
    <property type="match status" value="1"/>
</dbReference>
<dbReference type="InterPro" id="IPR036890">
    <property type="entry name" value="HATPase_C_sf"/>
</dbReference>
<dbReference type="RefSeq" id="WP_088429951.1">
    <property type="nucleotide sequence ID" value="NZ_CP021983.2"/>
</dbReference>
<dbReference type="Proteomes" id="UP000191901">
    <property type="component" value="Chromosome"/>
</dbReference>
<gene>
    <name evidence="10" type="primary">sphS</name>
    <name evidence="10" type="ORF">XM38_024850</name>
</gene>
<evidence type="ECO:0000256" key="3">
    <source>
        <dbReference type="ARBA" id="ARBA00022553"/>
    </source>
</evidence>
<evidence type="ECO:0000259" key="8">
    <source>
        <dbReference type="PROSITE" id="PS50109"/>
    </source>
</evidence>
<sequence length="442" mass="50288">MPLFWFCLGLVIGLALWLRDQTRRSARLRSLLRKLSGDGDPSHLSTVAQLSSAITHQQQQLQGLEQQLRYYRQVLQAAPVGYLQVDDENQLLWCNDQAAQMLGIAPISRSQSPRLLLEWVRSFELDQLIEETRQSQTPQQQDWMLYRVSPDPLHPRDGPSYPLRSRSFPLEAGQVGVFLENRQEAMTLQQQRDRWISDVAHELKTPLTSIRLVAETLKPRIDQPLQGWIDRLLNETIRLSNLVEDLLNLSRLEGSDFQGLQLKQVDLPQLIGAAWQSLEPLAKIKHLQLSYRGPQELLIQLDETLMYRVLINLLDNAIKHSPAQASVYVELHPYLRPSGEDVESTAWVTLEVMDTGPGFKDRDLPHIFERFYRADQARTRGVASLSSQTNRSGGSGLGLAIVRQIIDTHQGRIQANNHPDTGGGWLKIELPKVLLCSLPDHE</sequence>
<dbReference type="EMBL" id="CP021983">
    <property type="protein sequence ID" value="ASC71533.1"/>
    <property type="molecule type" value="Genomic_DNA"/>
</dbReference>
<keyword evidence="5" id="KW-0418">Kinase</keyword>
<proteinExistence type="predicted"/>
<keyword evidence="11" id="KW-1185">Reference proteome</keyword>
<dbReference type="InterPro" id="IPR035965">
    <property type="entry name" value="PAS-like_dom_sf"/>
</dbReference>
<dbReference type="InterPro" id="IPR005467">
    <property type="entry name" value="His_kinase_dom"/>
</dbReference>
<reference evidence="10 11" key="1">
    <citation type="journal article" date="2016" name="Biochim. Biophys. Acta">
        <title>Characterization of red-shifted phycobilisomes isolated from the chlorophyll f-containing cyanobacterium Halomicronema hongdechloris.</title>
        <authorList>
            <person name="Li Y."/>
            <person name="Lin Y."/>
            <person name="Garvey C.J."/>
            <person name="Birch D."/>
            <person name="Corkery R.W."/>
            <person name="Loughlin P.C."/>
            <person name="Scheer H."/>
            <person name="Willows R.D."/>
            <person name="Chen M."/>
        </authorList>
    </citation>
    <scope>NUCLEOTIDE SEQUENCE [LARGE SCALE GENOMIC DNA]</scope>
    <source>
        <strain evidence="10 11">C2206</strain>
    </source>
</reference>
<evidence type="ECO:0000313" key="10">
    <source>
        <dbReference type="EMBL" id="ASC71533.1"/>
    </source>
</evidence>
<dbReference type="KEGG" id="hhg:XM38_024850"/>
<keyword evidence="6" id="KW-0902">Two-component regulatory system</keyword>
<keyword evidence="7" id="KW-0472">Membrane</keyword>
<dbReference type="EC" id="2.7.13.3" evidence="2"/>
<dbReference type="InterPro" id="IPR036097">
    <property type="entry name" value="HisK_dim/P_sf"/>
</dbReference>
<dbReference type="OrthoDB" id="9773956at2"/>
<evidence type="ECO:0000256" key="4">
    <source>
        <dbReference type="ARBA" id="ARBA00022679"/>
    </source>
</evidence>
<dbReference type="CDD" id="cd00075">
    <property type="entry name" value="HATPase"/>
    <property type="match status" value="1"/>
</dbReference>
<dbReference type="SMART" id="SM00387">
    <property type="entry name" value="HATPase_c"/>
    <property type="match status" value="1"/>
</dbReference>
<dbReference type="GO" id="GO:0016036">
    <property type="term" value="P:cellular response to phosphate starvation"/>
    <property type="evidence" value="ECO:0007669"/>
    <property type="project" value="TreeGrafter"/>
</dbReference>
<protein>
    <recommendedName>
        <fullName evidence="2">histidine kinase</fullName>
        <ecNumber evidence="2">2.7.13.3</ecNumber>
    </recommendedName>
</protein>
<dbReference type="Gene3D" id="3.30.450.20">
    <property type="entry name" value="PAS domain"/>
    <property type="match status" value="1"/>
</dbReference>
<dbReference type="InterPro" id="IPR050351">
    <property type="entry name" value="BphY/WalK/GraS-like"/>
</dbReference>
<dbReference type="SUPFAM" id="SSF47384">
    <property type="entry name" value="Homodimeric domain of signal transducing histidine kinase"/>
    <property type="match status" value="1"/>
</dbReference>
<dbReference type="InterPro" id="IPR003594">
    <property type="entry name" value="HATPase_dom"/>
</dbReference>
<dbReference type="PRINTS" id="PR00344">
    <property type="entry name" value="BCTRLSENSOR"/>
</dbReference>
<dbReference type="Pfam" id="PF00512">
    <property type="entry name" value="HisKA"/>
    <property type="match status" value="1"/>
</dbReference>
<dbReference type="SUPFAM" id="SSF55785">
    <property type="entry name" value="PYP-like sensor domain (PAS domain)"/>
    <property type="match status" value="1"/>
</dbReference>
<dbReference type="PROSITE" id="PS50112">
    <property type="entry name" value="PAS"/>
    <property type="match status" value="1"/>
</dbReference>
<keyword evidence="3" id="KW-0597">Phosphoprotein</keyword>
<dbReference type="Gene3D" id="3.30.565.10">
    <property type="entry name" value="Histidine kinase-like ATPase, C-terminal domain"/>
    <property type="match status" value="1"/>
</dbReference>
<name>A0A1Z3HMK4_9CYAN</name>
<dbReference type="PANTHER" id="PTHR45453:SF1">
    <property type="entry name" value="PHOSPHATE REGULON SENSOR PROTEIN PHOR"/>
    <property type="match status" value="1"/>
</dbReference>
<dbReference type="SMART" id="SM00091">
    <property type="entry name" value="PAS"/>
    <property type="match status" value="1"/>
</dbReference>
<comment type="catalytic activity">
    <reaction evidence="1">
        <text>ATP + protein L-histidine = ADP + protein N-phospho-L-histidine.</text>
        <dbReference type="EC" id="2.7.13.3"/>
    </reaction>
</comment>
<dbReference type="PROSITE" id="PS50109">
    <property type="entry name" value="HIS_KIN"/>
    <property type="match status" value="1"/>
</dbReference>
<dbReference type="Gene3D" id="1.10.287.130">
    <property type="match status" value="1"/>
</dbReference>
<feature type="domain" description="PAS" evidence="9">
    <location>
        <begin position="67"/>
        <end position="106"/>
    </location>
</feature>
<dbReference type="GO" id="GO:0005886">
    <property type="term" value="C:plasma membrane"/>
    <property type="evidence" value="ECO:0007669"/>
    <property type="project" value="TreeGrafter"/>
</dbReference>
<dbReference type="GO" id="GO:0004721">
    <property type="term" value="F:phosphoprotein phosphatase activity"/>
    <property type="evidence" value="ECO:0007669"/>
    <property type="project" value="TreeGrafter"/>
</dbReference>
<dbReference type="Pfam" id="PF13188">
    <property type="entry name" value="PAS_8"/>
    <property type="match status" value="1"/>
</dbReference>
<evidence type="ECO:0000256" key="6">
    <source>
        <dbReference type="ARBA" id="ARBA00023012"/>
    </source>
</evidence>
<dbReference type="Pfam" id="PF02518">
    <property type="entry name" value="HATPase_c"/>
    <property type="match status" value="1"/>
</dbReference>
<evidence type="ECO:0000259" key="9">
    <source>
        <dbReference type="PROSITE" id="PS50112"/>
    </source>
</evidence>
<dbReference type="CDD" id="cd00082">
    <property type="entry name" value="HisKA"/>
    <property type="match status" value="1"/>
</dbReference>
<feature type="domain" description="Histidine kinase" evidence="8">
    <location>
        <begin position="198"/>
        <end position="434"/>
    </location>
</feature>
<dbReference type="AlphaFoldDB" id="A0A1Z3HMK4"/>
<evidence type="ECO:0000256" key="2">
    <source>
        <dbReference type="ARBA" id="ARBA00012438"/>
    </source>
</evidence>